<evidence type="ECO:0000313" key="3">
    <source>
        <dbReference type="Proteomes" id="UP001066276"/>
    </source>
</evidence>
<organism evidence="2 3">
    <name type="scientific">Pleurodeles waltl</name>
    <name type="common">Iberian ribbed newt</name>
    <dbReference type="NCBI Taxonomy" id="8319"/>
    <lineage>
        <taxon>Eukaryota</taxon>
        <taxon>Metazoa</taxon>
        <taxon>Chordata</taxon>
        <taxon>Craniata</taxon>
        <taxon>Vertebrata</taxon>
        <taxon>Euteleostomi</taxon>
        <taxon>Amphibia</taxon>
        <taxon>Batrachia</taxon>
        <taxon>Caudata</taxon>
        <taxon>Salamandroidea</taxon>
        <taxon>Salamandridae</taxon>
        <taxon>Pleurodelinae</taxon>
        <taxon>Pleurodeles</taxon>
    </lineage>
</organism>
<dbReference type="Proteomes" id="UP001066276">
    <property type="component" value="Chromosome 9"/>
</dbReference>
<name>A0AAV7MYI1_PLEWA</name>
<dbReference type="EMBL" id="JANPWB010000013">
    <property type="protein sequence ID" value="KAJ1108247.1"/>
    <property type="molecule type" value="Genomic_DNA"/>
</dbReference>
<gene>
    <name evidence="2" type="ORF">NDU88_005628</name>
</gene>
<comment type="caution">
    <text evidence="2">The sequence shown here is derived from an EMBL/GenBank/DDBJ whole genome shotgun (WGS) entry which is preliminary data.</text>
</comment>
<dbReference type="AlphaFoldDB" id="A0AAV7MYI1"/>
<reference evidence="2" key="1">
    <citation type="journal article" date="2022" name="bioRxiv">
        <title>Sequencing and chromosome-scale assembly of the giantPleurodeles waltlgenome.</title>
        <authorList>
            <person name="Brown T."/>
            <person name="Elewa A."/>
            <person name="Iarovenko S."/>
            <person name="Subramanian E."/>
            <person name="Araus A.J."/>
            <person name="Petzold A."/>
            <person name="Susuki M."/>
            <person name="Suzuki K.-i.T."/>
            <person name="Hayashi T."/>
            <person name="Toyoda A."/>
            <person name="Oliveira C."/>
            <person name="Osipova E."/>
            <person name="Leigh N.D."/>
            <person name="Simon A."/>
            <person name="Yun M.H."/>
        </authorList>
    </citation>
    <scope>NUCLEOTIDE SEQUENCE</scope>
    <source>
        <strain evidence="2">20211129_DDA</strain>
        <tissue evidence="2">Liver</tissue>
    </source>
</reference>
<protein>
    <submittedName>
        <fullName evidence="2">Uncharacterized protein</fullName>
    </submittedName>
</protein>
<proteinExistence type="predicted"/>
<feature type="compositionally biased region" description="Basic and acidic residues" evidence="1">
    <location>
        <begin position="65"/>
        <end position="76"/>
    </location>
</feature>
<feature type="region of interest" description="Disordered" evidence="1">
    <location>
        <begin position="14"/>
        <end position="41"/>
    </location>
</feature>
<sequence length="107" mass="11854">MELTVQYLKPRWEGLGLAPNNSQKTLKGQGKAQPAAKDRETSVLSDAFERLCKAFLNRFLETLADQDKPQQRHTPDDGSCSQLSSDENTREDFDNPNGDSGDELGPS</sequence>
<evidence type="ECO:0000313" key="2">
    <source>
        <dbReference type="EMBL" id="KAJ1108247.1"/>
    </source>
</evidence>
<feature type="region of interest" description="Disordered" evidence="1">
    <location>
        <begin position="65"/>
        <end position="107"/>
    </location>
</feature>
<keyword evidence="3" id="KW-1185">Reference proteome</keyword>
<accession>A0AAV7MYI1</accession>
<evidence type="ECO:0000256" key="1">
    <source>
        <dbReference type="SAM" id="MobiDB-lite"/>
    </source>
</evidence>